<dbReference type="EMBL" id="CAJVCH010154046">
    <property type="protein sequence ID" value="CAG7727815.1"/>
    <property type="molecule type" value="Genomic_DNA"/>
</dbReference>
<comment type="caution">
    <text evidence="3">The sequence shown here is derived from an EMBL/GenBank/DDBJ whole genome shotgun (WGS) entry which is preliminary data.</text>
</comment>
<reference evidence="3" key="1">
    <citation type="submission" date="2021-06" db="EMBL/GenBank/DDBJ databases">
        <authorList>
            <person name="Hodson N. C."/>
            <person name="Mongue J. A."/>
            <person name="Jaron S. K."/>
        </authorList>
    </citation>
    <scope>NUCLEOTIDE SEQUENCE</scope>
</reference>
<gene>
    <name evidence="3" type="ORF">AFUS01_LOCUS16637</name>
</gene>
<dbReference type="Proteomes" id="UP000708208">
    <property type="component" value="Unassembled WGS sequence"/>
</dbReference>
<dbReference type="OrthoDB" id="10038993at2759"/>
<evidence type="ECO:0000256" key="1">
    <source>
        <dbReference type="SAM" id="Coils"/>
    </source>
</evidence>
<protein>
    <submittedName>
        <fullName evidence="3">Uncharacterized protein</fullName>
    </submittedName>
</protein>
<name>A0A8J2JVY5_9HEXA</name>
<feature type="compositionally biased region" description="Polar residues" evidence="2">
    <location>
        <begin position="134"/>
        <end position="187"/>
    </location>
</feature>
<keyword evidence="4" id="KW-1185">Reference proteome</keyword>
<evidence type="ECO:0000256" key="2">
    <source>
        <dbReference type="SAM" id="MobiDB-lite"/>
    </source>
</evidence>
<dbReference type="AlphaFoldDB" id="A0A8J2JVY5"/>
<evidence type="ECO:0000313" key="4">
    <source>
        <dbReference type="Proteomes" id="UP000708208"/>
    </source>
</evidence>
<organism evidence="3 4">
    <name type="scientific">Allacma fusca</name>
    <dbReference type="NCBI Taxonomy" id="39272"/>
    <lineage>
        <taxon>Eukaryota</taxon>
        <taxon>Metazoa</taxon>
        <taxon>Ecdysozoa</taxon>
        <taxon>Arthropoda</taxon>
        <taxon>Hexapoda</taxon>
        <taxon>Collembola</taxon>
        <taxon>Symphypleona</taxon>
        <taxon>Sminthuridae</taxon>
        <taxon>Allacma</taxon>
    </lineage>
</organism>
<evidence type="ECO:0000313" key="3">
    <source>
        <dbReference type="EMBL" id="CAG7727815.1"/>
    </source>
</evidence>
<feature type="coiled-coil region" evidence="1">
    <location>
        <begin position="275"/>
        <end position="309"/>
    </location>
</feature>
<feature type="coiled-coil region" evidence="1">
    <location>
        <begin position="197"/>
        <end position="235"/>
    </location>
</feature>
<feature type="coiled-coil region" evidence="1">
    <location>
        <begin position="425"/>
        <end position="480"/>
    </location>
</feature>
<accession>A0A8J2JVY5</accession>
<proteinExistence type="predicted"/>
<feature type="region of interest" description="Disordered" evidence="2">
    <location>
        <begin position="105"/>
        <end position="187"/>
    </location>
</feature>
<feature type="coiled-coil region" evidence="1">
    <location>
        <begin position="335"/>
        <end position="370"/>
    </location>
</feature>
<keyword evidence="1" id="KW-0175">Coiled coil</keyword>
<sequence>MFCWPSRSKSAKAKLKIKSLGNSKKSHLHNGTFKCDLSEALLATEEKCSQGSGDILLYNHNSDDFHYKSLWGKDISEWELCPQQVDPTPRIEPKHENNLHFSRLQITSDHDHDNRSVVGTQDRNRLGPDGKLSATDSDGILSSSQPPNSQNGVNQPIKSNNSSLANPPVSSNLIADNTNNNAPSAPCSNQAANAVENTRLKEELNRQYDLIADLKTQLEQSNSCLSNTKMKLEAQVKFSNQRFLAMAIAAQMFDFQRTTIKKKLSQERTLAQGREDQLVERLEEIQNLRVEFERERECIQEELSVMRKTDESQVEKLKELGVELNKKEELLSSMTKSHEGEVEDLKRKCQEELEATKEKYREEAQEEVKTQVIKRTLSSPHPSNTPNDLLHKEIASLQVVIEMRNVEIRNLRQELLTQKSYLEDLSSCKEQNKGLLAKVEDLNAQLNKSRNDKHDMQKKYQDAEDNASQALVQVSQLQYENEQLKWRLQSIRTDARVSELMSKSAVQLGCDSHLTLDYEAAVNSLRLDVDMAAPNGCVKQ</sequence>